<gene>
    <name evidence="2" type="ORF">IFM53868_03634</name>
</gene>
<comment type="caution">
    <text evidence="2">The sequence shown here is derived from an EMBL/GenBank/DDBJ whole genome shotgun (WGS) entry which is preliminary data.</text>
</comment>
<evidence type="ECO:0000313" key="3">
    <source>
        <dbReference type="Proteomes" id="UP000465266"/>
    </source>
</evidence>
<dbReference type="EMBL" id="BLKG01000029">
    <property type="protein sequence ID" value="GFF82919.1"/>
    <property type="molecule type" value="Genomic_DNA"/>
</dbReference>
<reference evidence="2 3" key="1">
    <citation type="submission" date="2020-01" db="EMBL/GenBank/DDBJ databases">
        <title>Draft genome sequence of Aspergillus udagawae IFM 53868.</title>
        <authorList>
            <person name="Takahashi H."/>
            <person name="Yaguchi T."/>
        </authorList>
    </citation>
    <scope>NUCLEOTIDE SEQUENCE [LARGE SCALE GENOMIC DNA]</scope>
    <source>
        <strain evidence="2 3">IFM 53868</strain>
    </source>
</reference>
<dbReference type="Proteomes" id="UP000465266">
    <property type="component" value="Unassembled WGS sequence"/>
</dbReference>
<feature type="transmembrane region" description="Helical" evidence="1">
    <location>
        <begin position="32"/>
        <end position="63"/>
    </location>
</feature>
<keyword evidence="1" id="KW-0812">Transmembrane</keyword>
<sequence>MLNCITNTVNVHQLLSTSLDLMARRVLPGPNMAFGLSLFLFTFMFLPTLVMLLAVIVFFAFYYPRLRKLTAVQNDDYDLPINVAIHNLANTPVTFLNRGTPFDPRANLLGIFQINDTIKINCWLPPSRDDLVEFPAESSKEQTVTIPWIPLEEGHEYTVEAKGIWHGIWACTRDEVTNLQLESLGEGEARGKFESERVVFKVTR</sequence>
<keyword evidence="1" id="KW-1133">Transmembrane helix</keyword>
<dbReference type="Gene3D" id="2.60.40.2970">
    <property type="match status" value="1"/>
</dbReference>
<evidence type="ECO:0000313" key="2">
    <source>
        <dbReference type="EMBL" id="GFF82919.1"/>
    </source>
</evidence>
<keyword evidence="1" id="KW-0472">Membrane</keyword>
<name>A0ABQ1AJ96_9EURO</name>
<evidence type="ECO:0000256" key="1">
    <source>
        <dbReference type="SAM" id="Phobius"/>
    </source>
</evidence>
<organism evidence="2 3">
    <name type="scientific">Aspergillus udagawae</name>
    <dbReference type="NCBI Taxonomy" id="91492"/>
    <lineage>
        <taxon>Eukaryota</taxon>
        <taxon>Fungi</taxon>
        <taxon>Dikarya</taxon>
        <taxon>Ascomycota</taxon>
        <taxon>Pezizomycotina</taxon>
        <taxon>Eurotiomycetes</taxon>
        <taxon>Eurotiomycetidae</taxon>
        <taxon>Eurotiales</taxon>
        <taxon>Aspergillaceae</taxon>
        <taxon>Aspergillus</taxon>
        <taxon>Aspergillus subgen. Fumigati</taxon>
    </lineage>
</organism>
<keyword evidence="3" id="KW-1185">Reference proteome</keyword>
<proteinExistence type="predicted"/>
<protein>
    <submittedName>
        <fullName evidence="2">Uncharacterized protein</fullName>
    </submittedName>
</protein>
<accession>A0ABQ1AJ96</accession>